<dbReference type="PANTHER" id="PTHR10039">
    <property type="entry name" value="AMELOGENIN"/>
    <property type="match status" value="1"/>
</dbReference>
<dbReference type="InterPro" id="IPR036770">
    <property type="entry name" value="Ankyrin_rpt-contain_sf"/>
</dbReference>
<dbReference type="Pfam" id="PF12796">
    <property type="entry name" value="Ank_2"/>
    <property type="match status" value="1"/>
</dbReference>
<dbReference type="Pfam" id="PF24883">
    <property type="entry name" value="NPHP3_N"/>
    <property type="match status" value="1"/>
</dbReference>
<dbReference type="SUPFAM" id="SSF48403">
    <property type="entry name" value="Ankyrin repeat"/>
    <property type="match status" value="1"/>
</dbReference>
<accession>F9FBV5</accession>
<dbReference type="SUPFAM" id="SSF52540">
    <property type="entry name" value="P-loop containing nucleoside triphosphate hydrolases"/>
    <property type="match status" value="1"/>
</dbReference>
<comment type="caution">
    <text evidence="4">The sequence shown here is derived from an EMBL/GenBank/DDBJ whole genome shotgun (WGS) entry which is preliminary data.</text>
</comment>
<evidence type="ECO:0000313" key="4">
    <source>
        <dbReference type="EMBL" id="EGU85594.1"/>
    </source>
</evidence>
<dbReference type="PaxDb" id="5507-FOXG_13552P0"/>
<dbReference type="PRINTS" id="PR01415">
    <property type="entry name" value="ANKYRIN"/>
</dbReference>
<evidence type="ECO:0000256" key="2">
    <source>
        <dbReference type="PROSITE-ProRule" id="PRU00023"/>
    </source>
</evidence>
<dbReference type="PANTHER" id="PTHR10039:SF16">
    <property type="entry name" value="GPI INOSITOL-DEACYLASE"/>
    <property type="match status" value="1"/>
</dbReference>
<dbReference type="STRING" id="660025.F9FBV5"/>
<reference evidence="4" key="1">
    <citation type="journal article" date="2012" name="Mol. Plant Microbe Interact.">
        <title>A highly conserved effector in Fusarium oxysporum is required for full virulence on Arabidopsis.</title>
        <authorList>
            <person name="Thatcher L.F."/>
            <person name="Gardiner D.M."/>
            <person name="Kazan K."/>
            <person name="Manners J."/>
        </authorList>
    </citation>
    <scope>NUCLEOTIDE SEQUENCE [LARGE SCALE GENOMIC DNA]</scope>
    <source>
        <strain evidence="4">Fo5176</strain>
    </source>
</reference>
<dbReference type="OrthoDB" id="2378324at2759"/>
<dbReference type="AlphaFoldDB" id="F9FBV5"/>
<keyword evidence="1" id="KW-0677">Repeat</keyword>
<proteinExistence type="predicted"/>
<feature type="domain" description="Nephrocystin 3-like N-terminal" evidence="3">
    <location>
        <begin position="534"/>
        <end position="693"/>
    </location>
</feature>
<evidence type="ECO:0000259" key="3">
    <source>
        <dbReference type="Pfam" id="PF24883"/>
    </source>
</evidence>
<dbReference type="Gene3D" id="3.40.50.300">
    <property type="entry name" value="P-loop containing nucleotide triphosphate hydrolases"/>
    <property type="match status" value="1"/>
</dbReference>
<keyword evidence="2" id="KW-0040">ANK repeat</keyword>
<organism evidence="4">
    <name type="scientific">Fusarium oxysporum (strain Fo5176)</name>
    <name type="common">Fusarium vascular wilt</name>
    <dbReference type="NCBI Taxonomy" id="660025"/>
    <lineage>
        <taxon>Eukaryota</taxon>
        <taxon>Fungi</taxon>
        <taxon>Dikarya</taxon>
        <taxon>Ascomycota</taxon>
        <taxon>Pezizomycotina</taxon>
        <taxon>Sordariomycetes</taxon>
        <taxon>Hypocreomycetidae</taxon>
        <taxon>Hypocreales</taxon>
        <taxon>Nectriaceae</taxon>
        <taxon>Fusarium</taxon>
        <taxon>Fusarium oxysporum species complex</taxon>
    </lineage>
</organism>
<feature type="repeat" description="ANK" evidence="2">
    <location>
        <begin position="1031"/>
        <end position="1064"/>
    </location>
</feature>
<gene>
    <name evidence="4" type="ORF">FOXB_03883</name>
</gene>
<dbReference type="EMBL" id="AFQF01001254">
    <property type="protein sequence ID" value="EGU85594.1"/>
    <property type="molecule type" value="Genomic_DNA"/>
</dbReference>
<feature type="repeat" description="ANK" evidence="2">
    <location>
        <begin position="997"/>
        <end position="1030"/>
    </location>
</feature>
<protein>
    <recommendedName>
        <fullName evidence="3">Nephrocystin 3-like N-terminal domain-containing protein</fullName>
    </recommendedName>
</protein>
<dbReference type="SUPFAM" id="SSF109604">
    <property type="entry name" value="HD-domain/PDEase-like"/>
    <property type="match status" value="1"/>
</dbReference>
<sequence length="1130" mass="127652">MDGNNSLFVQTPVEEESGGVAIRRPDVEADADFDILSFIESSSDRHETGHEMEDEEYRKQEKMLMDSAIDFVLSEVTDENVQIATVNPHPKLSIAHDLVSFLLSRKAAISYLFRRHPIPSSTTPQPFPLNVFMGKWTSWTSFTLSKSREVQPGTLQCSQPMKPGDIEVITVSNDKFVQLMSLVDGDEMLMMTIWETPDASRHWKRLVRESLLGEFMDLMSRITWIDWDIAFPAWVQTSDKTKLSESCPQYKTDIENLHENFILSYVILYRRANNIIMFIHRTRAIVFLATLFYGSCKANTNGLSYPTRKVAGISVINTPIVQDAEAFALEHCTYPIYKHVMRSWLYGVLMINANENLSGSIDLEVHAVATLLHDLGWDTTEASPIISADRRFEVDGAFAAREFIQEHQDGKFWHERNVQLVWDAIALHTERSISYFKELDVQVVSKGIAMDFSGPAYGVSREDYAAIAKAFPKSDLKDSVNQTIIWLCDTKPQTTYVDAWNRLPFLKTLLRRLNPGDQSATQQRLLSNARIPGVTQWFFDHEKTQDWLSGNDGRVLWLDGPSATGKTFITSSLVSHILDDQILSRTGAAVYHFGRHELQYNLADYNLALRSITRQLVSQLPEESTLPAQILETIDDGFGEAETTVAILQMLASEFGRIIIILDGVDSSNEAGLRELMEILLRKKTRLRIMMTSQSPPSDTLIDTFGMSTITALATDQDLSLYHAKAIDEAPVSTEVLDDSHTRLFPYQKLMDMAHGRFLPIIRSWFTNIASQPNTVLLSLVESWSPNSSMDISRAFCEALVNEIQTSKHSEMTLCSLYYLVYGEENGYTFTPSMLWEALIAWGIRDEDSTVFTLTQISNACADFAFIDTETKIMKLRSPLLMDYLRTEVFGDNYHARHIRATFRYLTRGDYEGACKSSGELKERLRAHPFLCYAARTLSPSLAAFPALPYDRDFLKMTASHRSVDSYLQAAEAWPYIDEESYDEFEAEEERWRCYTKAYTPLHLAAHFGARETLIQSLVDRGDNIEARAANGQTALHIAAEIGDSSHTVKRLLECGANVAAVDEDGLTPLAHAIVYGCLESVRLLISHGADIKALDEEDLLECSREKPDVAKFLVGLGVEMPVEESEQEE</sequence>
<dbReference type="InterPro" id="IPR002110">
    <property type="entry name" value="Ankyrin_rpt"/>
</dbReference>
<dbReference type="InterPro" id="IPR027417">
    <property type="entry name" value="P-loop_NTPase"/>
</dbReference>
<dbReference type="Gene3D" id="1.25.40.20">
    <property type="entry name" value="Ankyrin repeat-containing domain"/>
    <property type="match status" value="1"/>
</dbReference>
<dbReference type="PROSITE" id="PS50297">
    <property type="entry name" value="ANK_REP_REGION"/>
    <property type="match status" value="3"/>
</dbReference>
<dbReference type="SMART" id="SM00248">
    <property type="entry name" value="ANK"/>
    <property type="match status" value="3"/>
</dbReference>
<feature type="repeat" description="ANK" evidence="2">
    <location>
        <begin position="1065"/>
        <end position="1097"/>
    </location>
</feature>
<dbReference type="Gene3D" id="1.10.3210.10">
    <property type="entry name" value="Hypothetical protein af1432"/>
    <property type="match status" value="1"/>
</dbReference>
<dbReference type="InterPro" id="IPR056884">
    <property type="entry name" value="NPHP3-like_N"/>
</dbReference>
<dbReference type="PROSITE" id="PS50088">
    <property type="entry name" value="ANK_REPEAT"/>
    <property type="match status" value="3"/>
</dbReference>
<evidence type="ECO:0000256" key="1">
    <source>
        <dbReference type="ARBA" id="ARBA00022737"/>
    </source>
</evidence>
<name>F9FBV5_FUSOF</name>